<dbReference type="eggNOG" id="COG0792">
    <property type="taxonomic scope" value="Bacteria"/>
</dbReference>
<dbReference type="SUPFAM" id="SSF52980">
    <property type="entry name" value="Restriction endonuclease-like"/>
    <property type="match status" value="1"/>
</dbReference>
<dbReference type="InterPro" id="IPR003509">
    <property type="entry name" value="UPF0102_YraN-like"/>
</dbReference>
<dbReference type="InterPro" id="IPR011335">
    <property type="entry name" value="Restrct_endonuc-II-like"/>
</dbReference>
<evidence type="ECO:0000313" key="3">
    <source>
        <dbReference type="EMBL" id="SDE48447.1"/>
    </source>
</evidence>
<dbReference type="HAMAP" id="MF_00048">
    <property type="entry name" value="UPF0102"/>
    <property type="match status" value="1"/>
</dbReference>
<dbReference type="RefSeq" id="WP_034665081.1">
    <property type="nucleotide sequence ID" value="NZ_CANLPS010000001.1"/>
</dbReference>
<dbReference type="Gene3D" id="3.40.1350.10">
    <property type="match status" value="1"/>
</dbReference>
<dbReference type="Proteomes" id="UP000182114">
    <property type="component" value="Unassembled WGS sequence"/>
</dbReference>
<organism evidence="3 4">
    <name type="scientific">Cellulophaga baltica</name>
    <dbReference type="NCBI Taxonomy" id="76594"/>
    <lineage>
        <taxon>Bacteria</taxon>
        <taxon>Pseudomonadati</taxon>
        <taxon>Bacteroidota</taxon>
        <taxon>Flavobacteriia</taxon>
        <taxon>Flavobacteriales</taxon>
        <taxon>Flavobacteriaceae</taxon>
        <taxon>Cellulophaga</taxon>
    </lineage>
</organism>
<name>A0A1G7DA60_9FLAO</name>
<reference evidence="4" key="1">
    <citation type="submission" date="2016-10" db="EMBL/GenBank/DDBJ databases">
        <authorList>
            <person name="Varghese N."/>
            <person name="Submissions S."/>
        </authorList>
    </citation>
    <scope>NUCLEOTIDE SEQUENCE [LARGE SCALE GENOMIC DNA]</scope>
    <source>
        <strain evidence="4">DSM 24729</strain>
    </source>
</reference>
<accession>A0A1G7DA60</accession>
<comment type="similarity">
    <text evidence="1 2">Belongs to the UPF0102 family.</text>
</comment>
<gene>
    <name evidence="3" type="ORF">SAMN04487992_101439</name>
</gene>
<evidence type="ECO:0000256" key="1">
    <source>
        <dbReference type="ARBA" id="ARBA00006738"/>
    </source>
</evidence>
<dbReference type="PANTHER" id="PTHR34039:SF1">
    <property type="entry name" value="UPF0102 PROTEIN YRAN"/>
    <property type="match status" value="1"/>
</dbReference>
<dbReference type="GO" id="GO:0004519">
    <property type="term" value="F:endonuclease activity"/>
    <property type="evidence" value="ECO:0007669"/>
    <property type="project" value="UniProtKB-KW"/>
</dbReference>
<protein>
    <recommendedName>
        <fullName evidence="2">UPF0102 protein SAMN04487992_101439</fullName>
    </recommendedName>
</protein>
<dbReference type="PANTHER" id="PTHR34039">
    <property type="entry name" value="UPF0102 PROTEIN YRAN"/>
    <property type="match status" value="1"/>
</dbReference>
<sequence length="119" mass="13692">MAIHNDFGKLGEEQAVKHLEKNGYTVLEKNYRYLKAEVDIIARSKDILVIVEVKSRNTGFIADLSDLIHQKKINLLIAAAHQYVTFHDLDVEVRFDIITVVQQKGGLEINHIEDAFYHF</sequence>
<proteinExistence type="inferred from homology"/>
<keyword evidence="4" id="KW-1185">Reference proteome</keyword>
<keyword evidence="3" id="KW-0255">Endonuclease</keyword>
<keyword evidence="3" id="KW-0378">Hydrolase</keyword>
<dbReference type="EMBL" id="FNBD01000001">
    <property type="protein sequence ID" value="SDE48447.1"/>
    <property type="molecule type" value="Genomic_DNA"/>
</dbReference>
<evidence type="ECO:0000256" key="2">
    <source>
        <dbReference type="HAMAP-Rule" id="MF_00048"/>
    </source>
</evidence>
<dbReference type="InterPro" id="IPR011856">
    <property type="entry name" value="tRNA_endonuc-like_dom_sf"/>
</dbReference>
<dbReference type="AlphaFoldDB" id="A0A1G7DA60"/>
<dbReference type="Pfam" id="PF02021">
    <property type="entry name" value="UPF0102"/>
    <property type="match status" value="1"/>
</dbReference>
<evidence type="ECO:0000313" key="4">
    <source>
        <dbReference type="Proteomes" id="UP000182114"/>
    </source>
</evidence>
<dbReference type="GO" id="GO:0003676">
    <property type="term" value="F:nucleic acid binding"/>
    <property type="evidence" value="ECO:0007669"/>
    <property type="project" value="InterPro"/>
</dbReference>
<keyword evidence="3" id="KW-0540">Nuclease</keyword>